<evidence type="ECO:0000313" key="9">
    <source>
        <dbReference type="Proteomes" id="UP000186817"/>
    </source>
</evidence>
<feature type="transmembrane region" description="Helical" evidence="6">
    <location>
        <begin position="750"/>
        <end position="769"/>
    </location>
</feature>
<dbReference type="InterPro" id="IPR005828">
    <property type="entry name" value="MFS_sugar_transport-like"/>
</dbReference>
<feature type="transmembrane region" description="Helical" evidence="6">
    <location>
        <begin position="682"/>
        <end position="699"/>
    </location>
</feature>
<gene>
    <name evidence="8" type="primary">PHT1-6</name>
    <name evidence="8" type="ORF">AK812_SmicGene43320</name>
</gene>
<feature type="transmembrane region" description="Helical" evidence="6">
    <location>
        <begin position="496"/>
        <end position="521"/>
    </location>
</feature>
<accession>A0A1Q9C1B9</accession>
<dbReference type="GO" id="GO:0046943">
    <property type="term" value="F:carboxylic acid transmembrane transporter activity"/>
    <property type="evidence" value="ECO:0007669"/>
    <property type="project" value="TreeGrafter"/>
</dbReference>
<dbReference type="GO" id="GO:0005886">
    <property type="term" value="C:plasma membrane"/>
    <property type="evidence" value="ECO:0007669"/>
    <property type="project" value="TreeGrafter"/>
</dbReference>
<keyword evidence="2 6" id="KW-0812">Transmembrane</keyword>
<name>A0A1Q9C1B9_SYMMI</name>
<dbReference type="Gene3D" id="1.20.1250.20">
    <property type="entry name" value="MFS general substrate transporter like domains"/>
    <property type="match status" value="1"/>
</dbReference>
<feature type="transmembrane region" description="Helical" evidence="6">
    <location>
        <begin position="405"/>
        <end position="425"/>
    </location>
</feature>
<evidence type="ECO:0000256" key="6">
    <source>
        <dbReference type="SAM" id="Phobius"/>
    </source>
</evidence>
<comment type="caution">
    <text evidence="8">The sequence shown here is derived from an EMBL/GenBank/DDBJ whole genome shotgun (WGS) entry which is preliminary data.</text>
</comment>
<dbReference type="InterPro" id="IPR036259">
    <property type="entry name" value="MFS_trans_sf"/>
</dbReference>
<dbReference type="InterPro" id="IPR020846">
    <property type="entry name" value="MFS_dom"/>
</dbReference>
<evidence type="ECO:0000259" key="7">
    <source>
        <dbReference type="PROSITE" id="PS50850"/>
    </source>
</evidence>
<dbReference type="EMBL" id="LSRX01001945">
    <property type="protein sequence ID" value="OLP76709.1"/>
    <property type="molecule type" value="Genomic_DNA"/>
</dbReference>
<organism evidence="8 9">
    <name type="scientific">Symbiodinium microadriaticum</name>
    <name type="common">Dinoflagellate</name>
    <name type="synonym">Zooxanthella microadriatica</name>
    <dbReference type="NCBI Taxonomy" id="2951"/>
    <lineage>
        <taxon>Eukaryota</taxon>
        <taxon>Sar</taxon>
        <taxon>Alveolata</taxon>
        <taxon>Dinophyceae</taxon>
        <taxon>Suessiales</taxon>
        <taxon>Symbiodiniaceae</taxon>
        <taxon>Symbiodinium</taxon>
    </lineage>
</organism>
<dbReference type="AlphaFoldDB" id="A0A1Q9C1B9"/>
<keyword evidence="4 6" id="KW-0472">Membrane</keyword>
<comment type="subcellular location">
    <subcellularLocation>
        <location evidence="1">Membrane</location>
        <topology evidence="1">Multi-pass membrane protein</topology>
    </subcellularLocation>
</comment>
<feature type="region of interest" description="Disordered" evidence="5">
    <location>
        <begin position="279"/>
        <end position="309"/>
    </location>
</feature>
<keyword evidence="3 6" id="KW-1133">Transmembrane helix</keyword>
<feature type="transmembrane region" description="Helical" evidence="6">
    <location>
        <begin position="527"/>
        <end position="550"/>
    </location>
</feature>
<protein>
    <submittedName>
        <fullName evidence="8">Inorganic phosphate transporter 1-6</fullName>
    </submittedName>
</protein>
<feature type="transmembrane region" description="Helical" evidence="6">
    <location>
        <begin position="657"/>
        <end position="676"/>
    </location>
</feature>
<feature type="region of interest" description="Disordered" evidence="5">
    <location>
        <begin position="34"/>
        <end position="71"/>
    </location>
</feature>
<reference evidence="8 9" key="1">
    <citation type="submission" date="2016-02" db="EMBL/GenBank/DDBJ databases">
        <title>Genome analysis of coral dinoflagellate symbionts highlights evolutionary adaptations to a symbiotic lifestyle.</title>
        <authorList>
            <person name="Aranda M."/>
            <person name="Li Y."/>
            <person name="Liew Y.J."/>
            <person name="Baumgarten S."/>
            <person name="Simakov O."/>
            <person name="Wilson M."/>
            <person name="Piel J."/>
            <person name="Ashoor H."/>
            <person name="Bougouffa S."/>
            <person name="Bajic V.B."/>
            <person name="Ryu T."/>
            <person name="Ravasi T."/>
            <person name="Bayer T."/>
            <person name="Micklem G."/>
            <person name="Kim H."/>
            <person name="Bhak J."/>
            <person name="Lajeunesse T.C."/>
            <person name="Voolstra C.R."/>
        </authorList>
    </citation>
    <scope>NUCLEOTIDE SEQUENCE [LARGE SCALE GENOMIC DNA]</scope>
    <source>
        <strain evidence="8 9">CCMP2467</strain>
    </source>
</reference>
<evidence type="ECO:0000256" key="3">
    <source>
        <dbReference type="ARBA" id="ARBA00022989"/>
    </source>
</evidence>
<proteinExistence type="predicted"/>
<keyword evidence="9" id="KW-1185">Reference proteome</keyword>
<dbReference type="Pfam" id="PF00083">
    <property type="entry name" value="Sugar_tr"/>
    <property type="match status" value="1"/>
</dbReference>
<evidence type="ECO:0000256" key="5">
    <source>
        <dbReference type="SAM" id="MobiDB-lite"/>
    </source>
</evidence>
<evidence type="ECO:0000256" key="1">
    <source>
        <dbReference type="ARBA" id="ARBA00004141"/>
    </source>
</evidence>
<evidence type="ECO:0000256" key="4">
    <source>
        <dbReference type="ARBA" id="ARBA00023136"/>
    </source>
</evidence>
<dbReference type="PROSITE" id="PS50850">
    <property type="entry name" value="MFS"/>
    <property type="match status" value="1"/>
</dbReference>
<dbReference type="OrthoDB" id="433512at2759"/>
<evidence type="ECO:0000313" key="8">
    <source>
        <dbReference type="EMBL" id="OLP76709.1"/>
    </source>
</evidence>
<feature type="transmembrane region" description="Helical" evidence="6">
    <location>
        <begin position="571"/>
        <end position="592"/>
    </location>
</feature>
<evidence type="ECO:0000256" key="2">
    <source>
        <dbReference type="ARBA" id="ARBA00022692"/>
    </source>
</evidence>
<sequence length="825" mass="89463">MPGQDDDTTRNEALVSPNVVHTIGRPLSPSLRGHYDTWHWKQQPGPGHPDFGDLPPRPSSSPVGDLGNTLGENTLRSAATARPWTSTSLASVKSFTTGYLASDSWNELFAADFRPAQAEPEPNERTEKIASGFVSKVLESCSDYRLLKREDDVRAFTGLWSTISFRRPRGMDVICEQARSARKPPVHVADGFLSKGRNGQTPYEIALGVSLLQKLEGQNAGFIKLLVESDSLSFVTTVAGQVLYREGDPACCSYVQLSGSVQMYSRDLDFLKASGWHPMETTDDDKGSSKLQKQATRGLGTPRADYDPSRYPTLQEYVQKANRDEEADALPRFRTVEGHSTFSKGESQPLLASERLSNAEGAWRVLAACIGFLADSYDLFTIDLVVLILQLQYGELLVSTRAKAMMVSAMLAGVVIGQLAFGYVADWLGRKWAFVTTAALTILGALSCSLCSGPATLPIQMSVCRFFLGLGVGGEYPLSATVTAETLSDSDGRGQAMAVVVSMQGLGMLMSAMMAMLMLSTPLSLEAIWRLLLGLGAVPSALAFCMRWSLTESHIFEKSKQEVEDNPRSKILDVISARWPLLAGTASTWLLMNMFAYSLGSFKSTIFDAVIHTGSLTPTEEAFQHARFAAITSCFAIVGFGAGLCLVRITSRFKMQLYGFLAIAVLFFTVAGIMSFSDRPSVLSHVAALGFMFLFLNSGPNLTTYIIPAEIFPTCARASCHGISAASGKLGAFFGTAIFPMLQQSCGMEFVYGACGILSLAAALITFSLTPREACNLEQLDSSYGELYDTHHAPGTLLGESALVGKELWQHSARHVLAEYPLLLE</sequence>
<dbReference type="SUPFAM" id="SSF103473">
    <property type="entry name" value="MFS general substrate transporter"/>
    <property type="match status" value="1"/>
</dbReference>
<feature type="transmembrane region" description="Helical" evidence="6">
    <location>
        <begin position="628"/>
        <end position="650"/>
    </location>
</feature>
<feature type="domain" description="Major facilitator superfamily (MFS) profile" evidence="7">
    <location>
        <begin position="364"/>
        <end position="774"/>
    </location>
</feature>
<feature type="transmembrane region" description="Helical" evidence="6">
    <location>
        <begin position="431"/>
        <end position="451"/>
    </location>
</feature>
<dbReference type="PANTHER" id="PTHR23508">
    <property type="entry name" value="CARBOXYLIC ACID TRANSPORTER PROTEIN HOMOLOG"/>
    <property type="match status" value="1"/>
</dbReference>
<dbReference type="Proteomes" id="UP000186817">
    <property type="component" value="Unassembled WGS sequence"/>
</dbReference>
<dbReference type="PANTHER" id="PTHR23508:SF10">
    <property type="entry name" value="CARBOXYLIC ACID TRANSPORTER PROTEIN HOMOLOG"/>
    <property type="match status" value="1"/>
</dbReference>